<dbReference type="InterPro" id="IPR055180">
    <property type="entry name" value="HsdR_RecA-like_helicase_dom_2"/>
</dbReference>
<evidence type="ECO:0000259" key="3">
    <source>
        <dbReference type="Pfam" id="PF18766"/>
    </source>
</evidence>
<feature type="domain" description="Restriction endonuclease type I HsdR second RecA-like helicase" evidence="4">
    <location>
        <begin position="143"/>
        <end position="218"/>
    </location>
</feature>
<gene>
    <name evidence="5" type="ORF">BN488_01276</name>
</gene>
<protein>
    <submittedName>
        <fullName evidence="5">Type I site-specific deoxyribonuclease (Type I restriction-modification enzyme R subunit)</fullName>
    </submittedName>
</protein>
<organism evidence="5 6">
    <name type="scientific">Intestinibacter bartlettii CAG:1329</name>
    <dbReference type="NCBI Taxonomy" id="1263063"/>
    <lineage>
        <taxon>Bacteria</taxon>
        <taxon>Bacillati</taxon>
        <taxon>Bacillota</taxon>
        <taxon>Clostridia</taxon>
        <taxon>Peptostreptococcales</taxon>
        <taxon>Peptostreptococcaceae</taxon>
        <taxon>Intestinibacter</taxon>
    </lineage>
</organism>
<evidence type="ECO:0000256" key="1">
    <source>
        <dbReference type="ARBA" id="ARBA00022747"/>
    </source>
</evidence>
<dbReference type="Pfam" id="PF22679">
    <property type="entry name" value="T1R_D3-like"/>
    <property type="match status" value="1"/>
</dbReference>
<keyword evidence="1" id="KW-0680">Restriction system</keyword>
<dbReference type="PANTHER" id="PTHR30195:SF15">
    <property type="entry name" value="TYPE I RESTRICTION ENZYME HINDI ENDONUCLEASE SUBUNIT"/>
    <property type="match status" value="1"/>
</dbReference>
<name>R5Y0L6_9FIRM</name>
<proteinExistence type="predicted"/>
<feature type="domain" description="SWI2/SNF2 ATPase" evidence="3">
    <location>
        <begin position="8"/>
        <end position="70"/>
    </location>
</feature>
<sequence>MTCDTDGVFIALTGTPLLSKKERSNLKFGDYIHKYFYDKSIADGYTLRIKKENIDTIARSEIKKNLDLEDKDIYESDAYIKALGTFIEKDFNNFRFENTDNTIGGMIVCRTGLQAKKIHTWFEENSTLKTGLVISDNADATQSKINKNNQLDFKNTLKPDILLVNFMLTTGYDVSRLKKMYLLRGPKEQSLLQTISRVNRPYKSPNGRVYKYGYIVDFVDIEKEYDRTIEAYIKELEAELNENGENEGSLSGLVIDKEDINKKYHKYVDSLENICIDVNTDNLENFSKQVSCFNKETLLKARRFLNGIKECETEFVLLRAFDYAKQIDSNRIKQLIRIIQNRIDFINLSSNTVQMMDIISNEEVIEIIYEFIKTQILILNLGELEFSKVEIEKLTKIVEAIQKEIKNNKNKEDIKIKKLNELLAEIFDKLSISNLSDIDEITNGLENILKQVMSINDENERLSKTYGGNFGFVKTYQSFIEHYPNLDEKDLERILVIIYEDIKDLLDKDVIVIQDRDNFIGAIKKHITKTLLKEKLYKGIKALYEPLLNELYTNIQLFK</sequence>
<feature type="coiled-coil region" evidence="2">
    <location>
        <begin position="384"/>
        <end position="465"/>
    </location>
</feature>
<dbReference type="GO" id="GO:0009307">
    <property type="term" value="P:DNA restriction-modification system"/>
    <property type="evidence" value="ECO:0007669"/>
    <property type="project" value="UniProtKB-KW"/>
</dbReference>
<dbReference type="InterPro" id="IPR051268">
    <property type="entry name" value="Type-I_R_enzyme_R_subunit"/>
</dbReference>
<keyword evidence="2" id="KW-0175">Coiled coil</keyword>
<dbReference type="InterPro" id="IPR040980">
    <property type="entry name" value="SWI2_SNF2"/>
</dbReference>
<evidence type="ECO:0000256" key="2">
    <source>
        <dbReference type="SAM" id="Coils"/>
    </source>
</evidence>
<evidence type="ECO:0000259" key="4">
    <source>
        <dbReference type="Pfam" id="PF22679"/>
    </source>
</evidence>
<dbReference type="Gene3D" id="3.40.50.300">
    <property type="entry name" value="P-loop containing nucleotide triphosphate hydrolases"/>
    <property type="match status" value="1"/>
</dbReference>
<comment type="caution">
    <text evidence="5">The sequence shown here is derived from an EMBL/GenBank/DDBJ whole genome shotgun (WGS) entry which is preliminary data.</text>
</comment>
<evidence type="ECO:0000313" key="5">
    <source>
        <dbReference type="EMBL" id="CDA10237.1"/>
    </source>
</evidence>
<dbReference type="AlphaFoldDB" id="R5Y0L6"/>
<dbReference type="Pfam" id="PF18766">
    <property type="entry name" value="SWI2_SNF2"/>
    <property type="match status" value="1"/>
</dbReference>
<dbReference type="InterPro" id="IPR027417">
    <property type="entry name" value="P-loop_NTPase"/>
</dbReference>
<reference evidence="5" key="1">
    <citation type="submission" date="2012-11" db="EMBL/GenBank/DDBJ databases">
        <title>Dependencies among metagenomic species, viruses, plasmids and units of genetic variation.</title>
        <authorList>
            <person name="Nielsen H.B."/>
            <person name="Almeida M."/>
            <person name="Juncker A.S."/>
            <person name="Rasmussen S."/>
            <person name="Li J."/>
            <person name="Sunagawa S."/>
            <person name="Plichta D."/>
            <person name="Gautier L."/>
            <person name="Le Chatelier E."/>
            <person name="Peletier E."/>
            <person name="Bonde I."/>
            <person name="Nielsen T."/>
            <person name="Manichanh C."/>
            <person name="Arumugam M."/>
            <person name="Batto J."/>
            <person name="Santos M.B.Q.D."/>
            <person name="Blom N."/>
            <person name="Borruel N."/>
            <person name="Burgdorf K.S."/>
            <person name="Boumezbeur F."/>
            <person name="Casellas F."/>
            <person name="Dore J."/>
            <person name="Guarner F."/>
            <person name="Hansen T."/>
            <person name="Hildebrand F."/>
            <person name="Kaas R.S."/>
            <person name="Kennedy S."/>
            <person name="Kristiansen K."/>
            <person name="Kultima J.R."/>
            <person name="Leonard P."/>
            <person name="Levenez F."/>
            <person name="Lund O."/>
            <person name="Moumen B."/>
            <person name="Le Paslier D."/>
            <person name="Pons N."/>
            <person name="Pedersen O."/>
            <person name="Prifti E."/>
            <person name="Qin J."/>
            <person name="Raes J."/>
            <person name="Tap J."/>
            <person name="Tims S."/>
            <person name="Ussery D.W."/>
            <person name="Yamada T."/>
            <person name="MetaHit consortium"/>
            <person name="Renault P."/>
            <person name="Sicheritz-Ponten T."/>
            <person name="Bork P."/>
            <person name="Wang J."/>
            <person name="Brunak S."/>
            <person name="Ehrlich S.D."/>
        </authorList>
    </citation>
    <scope>NUCLEOTIDE SEQUENCE [LARGE SCALE GENOMIC DNA]</scope>
</reference>
<dbReference type="PANTHER" id="PTHR30195">
    <property type="entry name" value="TYPE I SITE-SPECIFIC DEOXYRIBONUCLEASE PROTEIN SUBUNIT M AND R"/>
    <property type="match status" value="1"/>
</dbReference>
<evidence type="ECO:0000313" key="6">
    <source>
        <dbReference type="Proteomes" id="UP000017980"/>
    </source>
</evidence>
<dbReference type="EMBL" id="CBBD010000038">
    <property type="protein sequence ID" value="CDA10237.1"/>
    <property type="molecule type" value="Genomic_DNA"/>
</dbReference>
<dbReference type="Proteomes" id="UP000017980">
    <property type="component" value="Unassembled WGS sequence"/>
</dbReference>
<accession>R5Y0L6</accession>